<proteinExistence type="predicted"/>
<sequence>MNPTPQINGFELDQRLLGHPLAEIWRGRSFTGMEVVALVLSEAGSADPQVRDRLDLASRGAALRPGQQQTPLWAANLSTDRPYAITQLVPGQSGAERLLDSLDGLLGNDEESLAAVRSQLAQYGAVPLPPADQPAAAAPVNKIEMARQVRRKIGRWTYLVVVLIVLLVFTVLYSVGAAIGSAVKEQPPVEGPAAAPVSPGPLPSPALLPGVLKAETAAYAPPVPAVGLVGGTYERGADVQVVGEVGLPFAFGWPRPPVTVDLGESSSVLYRRVLTEKTPTQSTLDARIAVHPCKDLAACLAERAAFDKDWTTAFKTPVPATAKDARTWVTVRNGSPYTLTMTHAYTSAGRSWLVGVTVTGLTGEEPAAQRVLNDIWRQTQ</sequence>
<reference evidence="2 3" key="1">
    <citation type="journal article" date="2015" name="Stand. Genomic Sci.">
        <title>Genomic Encyclopedia of Bacterial and Archaeal Type Strains, Phase III: the genomes of soil and plant-associated and newly described type strains.</title>
        <authorList>
            <person name="Whitman W.B."/>
            <person name="Woyke T."/>
            <person name="Klenk H.P."/>
            <person name="Zhou Y."/>
            <person name="Lilburn T.G."/>
            <person name="Beck B.J."/>
            <person name="De Vos P."/>
            <person name="Vandamme P."/>
            <person name="Eisen J.A."/>
            <person name="Garrity G."/>
            <person name="Hugenholtz P."/>
            <person name="Kyrpides N.C."/>
        </authorList>
    </citation>
    <scope>NUCLEOTIDE SEQUENCE [LARGE SCALE GENOMIC DNA]</scope>
    <source>
        <strain evidence="2 3">VKM Ac-2538</strain>
    </source>
</reference>
<name>A0ABY2BNV6_9ACTN</name>
<dbReference type="Proteomes" id="UP000295818">
    <property type="component" value="Unassembled WGS sequence"/>
</dbReference>
<keyword evidence="1" id="KW-0812">Transmembrane</keyword>
<evidence type="ECO:0000256" key="1">
    <source>
        <dbReference type="SAM" id="Phobius"/>
    </source>
</evidence>
<evidence type="ECO:0000313" key="3">
    <source>
        <dbReference type="Proteomes" id="UP000295818"/>
    </source>
</evidence>
<feature type="transmembrane region" description="Helical" evidence="1">
    <location>
        <begin position="156"/>
        <end position="179"/>
    </location>
</feature>
<evidence type="ECO:0000313" key="2">
    <source>
        <dbReference type="EMBL" id="TCO27316.1"/>
    </source>
</evidence>
<organism evidence="2 3">
    <name type="scientific">Kribbella orskensis</name>
    <dbReference type="NCBI Taxonomy" id="2512216"/>
    <lineage>
        <taxon>Bacteria</taxon>
        <taxon>Bacillati</taxon>
        <taxon>Actinomycetota</taxon>
        <taxon>Actinomycetes</taxon>
        <taxon>Propionibacteriales</taxon>
        <taxon>Kribbellaceae</taxon>
        <taxon>Kribbella</taxon>
    </lineage>
</organism>
<keyword evidence="1" id="KW-1133">Transmembrane helix</keyword>
<keyword evidence="1" id="KW-0472">Membrane</keyword>
<comment type="caution">
    <text evidence="2">The sequence shown here is derived from an EMBL/GenBank/DDBJ whole genome shotgun (WGS) entry which is preliminary data.</text>
</comment>
<accession>A0ABY2BNV6</accession>
<keyword evidence="3" id="KW-1185">Reference proteome</keyword>
<dbReference type="RefSeq" id="WP_132190208.1">
    <property type="nucleotide sequence ID" value="NZ_SLWM01000003.1"/>
</dbReference>
<dbReference type="EMBL" id="SLWM01000003">
    <property type="protein sequence ID" value="TCO27316.1"/>
    <property type="molecule type" value="Genomic_DNA"/>
</dbReference>
<gene>
    <name evidence="2" type="ORF">EV644_10311</name>
</gene>
<protein>
    <submittedName>
        <fullName evidence="2">Uncharacterized protein</fullName>
    </submittedName>
</protein>